<organism evidence="1 2">
    <name type="scientific">Ectothiorhodospira magna</name>
    <dbReference type="NCBI Taxonomy" id="867345"/>
    <lineage>
        <taxon>Bacteria</taxon>
        <taxon>Pseudomonadati</taxon>
        <taxon>Pseudomonadota</taxon>
        <taxon>Gammaproteobacteria</taxon>
        <taxon>Chromatiales</taxon>
        <taxon>Ectothiorhodospiraceae</taxon>
        <taxon>Ectothiorhodospira</taxon>
    </lineage>
</organism>
<name>A0A1H8ZYC4_9GAMM</name>
<sequence length="93" mass="10201">MPVTVRVRVMLFSVPSTFRCTLALNGIRVFEPAILARFLGDRQQLLDVVFGAQRLAVVLVAMGYDAKAGVIDKAHRAELAVQKCRLFGRGVDA</sequence>
<gene>
    <name evidence="1" type="ORF">SAMN05421693_103122</name>
</gene>
<protein>
    <submittedName>
        <fullName evidence="1">Uncharacterized protein</fullName>
    </submittedName>
</protein>
<reference evidence="1 2" key="1">
    <citation type="submission" date="2016-10" db="EMBL/GenBank/DDBJ databases">
        <authorList>
            <person name="de Groot N.N."/>
        </authorList>
    </citation>
    <scope>NUCLEOTIDE SEQUENCE [LARGE SCALE GENOMIC DNA]</scope>
    <source>
        <strain evidence="1 2">B7-7</strain>
    </source>
</reference>
<dbReference type="Proteomes" id="UP000199496">
    <property type="component" value="Unassembled WGS sequence"/>
</dbReference>
<evidence type="ECO:0000313" key="1">
    <source>
        <dbReference type="EMBL" id="SEP69345.1"/>
    </source>
</evidence>
<keyword evidence="2" id="KW-1185">Reference proteome</keyword>
<evidence type="ECO:0000313" key="2">
    <source>
        <dbReference type="Proteomes" id="UP000199496"/>
    </source>
</evidence>
<accession>A0A1H8ZYC4</accession>
<proteinExistence type="predicted"/>
<dbReference type="AlphaFoldDB" id="A0A1H8ZYC4"/>
<dbReference type="EMBL" id="FOFO01000003">
    <property type="protein sequence ID" value="SEP69345.1"/>
    <property type="molecule type" value="Genomic_DNA"/>
</dbReference>